<evidence type="ECO:0000313" key="2">
    <source>
        <dbReference type="EMBL" id="SHF48981.1"/>
    </source>
</evidence>
<name>A0A1M5C2S0_9BACT</name>
<evidence type="ECO:0000313" key="3">
    <source>
        <dbReference type="Proteomes" id="UP000184076"/>
    </source>
</evidence>
<keyword evidence="3" id="KW-1185">Reference proteome</keyword>
<accession>A0A1M5C2S0</accession>
<dbReference type="RefSeq" id="WP_281246589.1">
    <property type="nucleotide sequence ID" value="NZ_FQVB01000019.1"/>
</dbReference>
<keyword evidence="1" id="KW-1133">Transmembrane helix</keyword>
<dbReference type="Proteomes" id="UP000184076">
    <property type="component" value="Unassembled WGS sequence"/>
</dbReference>
<dbReference type="STRING" id="1121391.SAMN02745206_02077"/>
<feature type="transmembrane region" description="Helical" evidence="1">
    <location>
        <begin position="22"/>
        <end position="41"/>
    </location>
</feature>
<dbReference type="AlphaFoldDB" id="A0A1M5C2S0"/>
<keyword evidence="1" id="KW-0812">Transmembrane</keyword>
<protein>
    <submittedName>
        <fullName evidence="2">Uncharacterized protein</fullName>
    </submittedName>
</protein>
<sequence length="43" mass="5122">MDAIRVMEEANRIIEDFPLHKYVLYAFLFFVEIAVSFWIALSI</sequence>
<reference evidence="3" key="1">
    <citation type="submission" date="2016-11" db="EMBL/GenBank/DDBJ databases">
        <authorList>
            <person name="Varghese N."/>
            <person name="Submissions S."/>
        </authorList>
    </citation>
    <scope>NUCLEOTIDE SEQUENCE [LARGE SCALE GENOMIC DNA]</scope>
    <source>
        <strain evidence="3">DSM 9756</strain>
    </source>
</reference>
<keyword evidence="1" id="KW-0472">Membrane</keyword>
<gene>
    <name evidence="2" type="ORF">SAMN02745206_02077</name>
</gene>
<proteinExistence type="predicted"/>
<dbReference type="EMBL" id="FQVB01000019">
    <property type="protein sequence ID" value="SHF48981.1"/>
    <property type="molecule type" value="Genomic_DNA"/>
</dbReference>
<organism evidence="2 3">
    <name type="scientific">Desulfacinum infernum DSM 9756</name>
    <dbReference type="NCBI Taxonomy" id="1121391"/>
    <lineage>
        <taxon>Bacteria</taxon>
        <taxon>Pseudomonadati</taxon>
        <taxon>Thermodesulfobacteriota</taxon>
        <taxon>Syntrophobacteria</taxon>
        <taxon>Syntrophobacterales</taxon>
        <taxon>Syntrophobacteraceae</taxon>
        <taxon>Desulfacinum</taxon>
    </lineage>
</organism>
<evidence type="ECO:0000256" key="1">
    <source>
        <dbReference type="SAM" id="Phobius"/>
    </source>
</evidence>